<dbReference type="InterPro" id="IPR016024">
    <property type="entry name" value="ARM-type_fold"/>
</dbReference>
<gene>
    <name evidence="1" type="ORF">TPC1_10327</name>
</gene>
<feature type="non-terminal residue" evidence="1">
    <location>
        <position position="743"/>
    </location>
</feature>
<proteinExistence type="predicted"/>
<name>A0A146KLZ8_9EUKA</name>
<organism evidence="1">
    <name type="scientific">Trepomonas sp. PC1</name>
    <dbReference type="NCBI Taxonomy" id="1076344"/>
    <lineage>
        <taxon>Eukaryota</taxon>
        <taxon>Metamonada</taxon>
        <taxon>Diplomonadida</taxon>
        <taxon>Hexamitidae</taxon>
        <taxon>Hexamitinae</taxon>
        <taxon>Trepomonas</taxon>
    </lineage>
</organism>
<dbReference type="AlphaFoldDB" id="A0A146KLZ8"/>
<accession>A0A146KLZ8</accession>
<dbReference type="SUPFAM" id="SSF48371">
    <property type="entry name" value="ARM repeat"/>
    <property type="match status" value="1"/>
</dbReference>
<evidence type="ECO:0000313" key="1">
    <source>
        <dbReference type="EMBL" id="JAP96361.1"/>
    </source>
</evidence>
<reference evidence="1" key="1">
    <citation type="submission" date="2015-07" db="EMBL/GenBank/DDBJ databases">
        <title>Adaptation to a free-living lifestyle via gene acquisitions in the diplomonad Trepomonas sp. PC1.</title>
        <authorList>
            <person name="Xu F."/>
            <person name="Jerlstrom-Hultqvist J."/>
            <person name="Kolisko M."/>
            <person name="Simpson A.G.B."/>
            <person name="Roger A.J."/>
            <person name="Svard S.G."/>
            <person name="Andersson J.O."/>
        </authorList>
    </citation>
    <scope>NUCLEOTIDE SEQUENCE</scope>
    <source>
        <strain evidence="1">PC1</strain>
    </source>
</reference>
<sequence length="743" mass="86341">SPLSQQATVVLMKTTQFQCNSILQHIDSEKRLLLLAKLLNICSTCKKESSQIYSHCSINVACCMLDLGDDLQILHQFIERCFQHNQYVAALCVNHISGYCKKILELFGIDQLLNYIDKLVLIPQYQTYAYEAISSILMSSQMPNCYLDDEKQSEYFDLLFSLLQIEDSKQLLKRVNYMFDVLMQNRYACEEYFEKFLFVSQQMISAGGDFLRVGLECFQCIADHEYYDFTAEESKIIHEVLQQIIQLLMEPNVEEFSQADDPLALYDPNSEYQCYLRTISESYPNHGVFIWDLMDQLEKSWKQQYCLLSILIGLIQDDQIKIELFFEKIEFETYDNPLVAYRLIDLIQLILKKQNYDTAKYFYQNKKLIEEVIAAMVSTQNTQVCQIALLAIEELLNSGVCPGFQLFGVLSQLPTFQTNQIAVKTNLYNVATAVLQKIGNSELKQQFLQLYPQIKQDYVEICQIAAENYYFNQSLTNFAVSVFRILAVYLSRYTELNSEIPAFCQSQCELMQLIPQDQQVFNQLFDNYCILASFQLPYEYLSLVIQKSSETLSQKYYIKNDFGDDISQYYLSDQLYFVLKAIQSLFCQPLESSLLANLYDLLIQNDEVTIYSQLERCAAVSQYVFSSDPGKVDKIVLYLENEVKKSTSSILINEMLQKMPKVIEKLCQDQLIEEHTFQICRLLQTGLQQLEAVIQDIHEMADEEDLADKEVDMWNVSVAGELIFRLYNQLIQVNQIEIKEQIC</sequence>
<protein>
    <submittedName>
        <fullName evidence="1">Uncharacterized protein</fullName>
    </submittedName>
</protein>
<dbReference type="EMBL" id="GDID01000245">
    <property type="protein sequence ID" value="JAP96361.1"/>
    <property type="molecule type" value="Transcribed_RNA"/>
</dbReference>
<feature type="non-terminal residue" evidence="1">
    <location>
        <position position="1"/>
    </location>
</feature>